<feature type="transmembrane region" description="Helical" evidence="1">
    <location>
        <begin position="465"/>
        <end position="493"/>
    </location>
</feature>
<feature type="transmembrane region" description="Helical" evidence="1">
    <location>
        <begin position="432"/>
        <end position="453"/>
    </location>
</feature>
<dbReference type="EMBL" id="FOFV01000018">
    <property type="protein sequence ID" value="SES20869.1"/>
    <property type="molecule type" value="Genomic_DNA"/>
</dbReference>
<dbReference type="STRING" id="65499.SAMN04488000_118110"/>
<proteinExistence type="predicted"/>
<feature type="transmembrane region" description="Helical" evidence="1">
    <location>
        <begin position="390"/>
        <end position="412"/>
    </location>
</feature>
<dbReference type="AlphaFoldDB" id="A0A1H9VH22"/>
<feature type="transmembrane region" description="Helical" evidence="1">
    <location>
        <begin position="24"/>
        <end position="47"/>
    </location>
</feature>
<evidence type="ECO:0000313" key="3">
    <source>
        <dbReference type="EMBL" id="SES20869.1"/>
    </source>
</evidence>
<dbReference type="OrthoDB" id="3765294at2"/>
<evidence type="ECO:0000313" key="4">
    <source>
        <dbReference type="Proteomes" id="UP000199503"/>
    </source>
</evidence>
<protein>
    <submittedName>
        <fullName evidence="3">Phage-related minor tail protein</fullName>
    </submittedName>
</protein>
<name>A0A1H9VH22_9PSEU</name>
<organism evidence="3 4">
    <name type="scientific">Lentzea albida</name>
    <dbReference type="NCBI Taxonomy" id="65499"/>
    <lineage>
        <taxon>Bacteria</taxon>
        <taxon>Bacillati</taxon>
        <taxon>Actinomycetota</taxon>
        <taxon>Actinomycetes</taxon>
        <taxon>Pseudonocardiales</taxon>
        <taxon>Pseudonocardiaceae</taxon>
        <taxon>Lentzea</taxon>
    </lineage>
</organism>
<keyword evidence="1" id="KW-0472">Membrane</keyword>
<dbReference type="Proteomes" id="UP000199503">
    <property type="component" value="Unassembled WGS sequence"/>
</dbReference>
<feature type="domain" description="Phage tail tape measure protein" evidence="2">
    <location>
        <begin position="81"/>
        <end position="278"/>
    </location>
</feature>
<keyword evidence="1" id="KW-1133">Transmembrane helix</keyword>
<dbReference type="RefSeq" id="WP_089923076.1">
    <property type="nucleotide sequence ID" value="NZ_FOFV01000018.1"/>
</dbReference>
<evidence type="ECO:0000256" key="1">
    <source>
        <dbReference type="SAM" id="Phobius"/>
    </source>
</evidence>
<gene>
    <name evidence="3" type="ORF">SAMN04488000_118110</name>
</gene>
<dbReference type="InterPro" id="IPR010090">
    <property type="entry name" value="Phage_tape_meas"/>
</dbReference>
<reference evidence="4" key="1">
    <citation type="submission" date="2016-10" db="EMBL/GenBank/DDBJ databases">
        <authorList>
            <person name="Varghese N."/>
            <person name="Submissions S."/>
        </authorList>
    </citation>
    <scope>NUCLEOTIDE SEQUENCE [LARGE SCALE GENOMIC DNA]</scope>
    <source>
        <strain evidence="4">DSM 44437</strain>
    </source>
</reference>
<feature type="transmembrane region" description="Helical" evidence="1">
    <location>
        <begin position="526"/>
        <end position="548"/>
    </location>
</feature>
<evidence type="ECO:0000259" key="2">
    <source>
        <dbReference type="Pfam" id="PF10145"/>
    </source>
</evidence>
<sequence length="766" mass="78333">MASDTSLIFNLLAKDKTGSGFDSMVAGAAAAGIGIGAALTASVAGALDQEKVTAKLSAQLGGGPWAAEAGGVAASLYKDALGSSLADTSNAVQAVASSIKGLSSASDLEDVTAKAINFATAFDEDVSMSVANASTLIGSGLAKDATHAFDLMTAASQKVPAALRADVSEAAHEYSQFFHTLGFSGEQAFGLLVNASAKGKYGIDKTGDAIKEFTLRATDMSTKSQEAYKVLGLNAGEMANAILAGGDKAQGAYQKVVQGLTSIKDPATQANTAIALFGTPLEDLNVGEIPAFLANMANVGSGLGDVSGSVSRLGETLNNNASTNIQSFMNQVQMAFVEIVGGKVLPIVSDVASFLASNFGPALSAAGDILTGKVIPAVTSFAQWLNENRVPITIVAGLIAGLFIPHLIALGVTQTVTAAKSVAAWAVSNASAIAAAVVHSGQILMMIGKWVLLGTQSLLQAGRMALAWVIAMGPVGWVIAAVIGLVTLIVVYWDEIVAATKAAWQWVSDAVSAAIDWVVSFVRDNWQLLISIVLGPLGIIIALVVTYWDQIVAAVRAGVNWVLDAVAWLGSLPGRAAAWFGGLVSAAGAKIGELVEKARSIPGMILSALGNLGSMLYESGASLLRGLVNGFMSMVQTVKNKVSGALQEVRNLFPFSPAKEGPFSGKGWVTYSGQSIASALGEGITSRAEVAVSAARQLASSTREGLQGEMGTVGPAPLAPVGAGGGGGQVVLRIESSGSRMDDFLVELLRKYVRVNGGDVQTVLGR</sequence>
<keyword evidence="4" id="KW-1185">Reference proteome</keyword>
<dbReference type="Pfam" id="PF10145">
    <property type="entry name" value="PhageMin_Tail"/>
    <property type="match status" value="1"/>
</dbReference>
<accession>A0A1H9VH22</accession>
<keyword evidence="1" id="KW-0812">Transmembrane</keyword>